<dbReference type="Gene3D" id="2.40.128.630">
    <property type="match status" value="1"/>
</dbReference>
<dbReference type="AlphaFoldDB" id="A0A8J7YGL7"/>
<dbReference type="InterPro" id="IPR006311">
    <property type="entry name" value="TAT_signal"/>
</dbReference>
<dbReference type="SMART" id="SM00564">
    <property type="entry name" value="PQQ"/>
    <property type="match status" value="7"/>
</dbReference>
<dbReference type="InterPro" id="IPR015943">
    <property type="entry name" value="WD40/YVTN_repeat-like_dom_sf"/>
</dbReference>
<comment type="caution">
    <text evidence="2">The sequence shown here is derived from an EMBL/GenBank/DDBJ whole genome shotgun (WGS) entry which is preliminary data.</text>
</comment>
<dbReference type="PROSITE" id="PS51257">
    <property type="entry name" value="PROKAR_LIPOPROTEIN"/>
    <property type="match status" value="1"/>
</dbReference>
<organism evidence="2 3">
    <name type="scientific">Haloarcula salinisoli</name>
    <dbReference type="NCBI Taxonomy" id="2487746"/>
    <lineage>
        <taxon>Archaea</taxon>
        <taxon>Methanobacteriati</taxon>
        <taxon>Methanobacteriota</taxon>
        <taxon>Stenosarchaea group</taxon>
        <taxon>Halobacteria</taxon>
        <taxon>Halobacteriales</taxon>
        <taxon>Haloarculaceae</taxon>
        <taxon>Haloarcula</taxon>
    </lineage>
</organism>
<dbReference type="InterPro" id="IPR018391">
    <property type="entry name" value="PQQ_b-propeller_rpt"/>
</dbReference>
<dbReference type="EMBL" id="RKLQ01000001">
    <property type="protein sequence ID" value="MBX0302941.1"/>
    <property type="molecule type" value="Genomic_DNA"/>
</dbReference>
<name>A0A8J7YGL7_9EURY</name>
<dbReference type="PANTHER" id="PTHR34512">
    <property type="entry name" value="CELL SURFACE PROTEIN"/>
    <property type="match status" value="1"/>
</dbReference>
<dbReference type="RefSeq" id="WP_220587168.1">
    <property type="nucleotide sequence ID" value="NZ_RKLQ01000001.1"/>
</dbReference>
<dbReference type="Proteomes" id="UP000783863">
    <property type="component" value="Unassembled WGS sequence"/>
</dbReference>
<keyword evidence="3" id="KW-1185">Reference proteome</keyword>
<dbReference type="Pfam" id="PF13360">
    <property type="entry name" value="PQQ_2"/>
    <property type="match status" value="2"/>
</dbReference>
<accession>A0A8J7YGL7</accession>
<sequence>MRKVSRRHALSSLAAGGVSLLAGCLNGFGGVQSDDHHVSRTVDISGTWPMPDFDAANTRHVPGARGPSSGPTEAWRYCAPESTENARNGIHDAPAVRGGSIYSVEREALRARNASDGAVEWEAGRVPEGIYRAPTVMEDTVYLVDYTDPPAVPEVLAVSRADGSVKWSKRLGKQWAFSPLVHDGTVYGLSSGQDTGLLQAFSTADGTEQFRIEGEFSTVLAAVDETLVAGFETGSIVALSTSDGSERWRVQTGGDQFSTPAIANGTVYIASYDDSTSGGNVDLRALRLSDGTLRWREVLQSGTEIAGLAVGDGAVYAAMNKKLEFNNSTTIAFDVDDGSRRWQYDGLNMNSPVVTEGGIYVTETRQGFDTVEGYLTALAPEDGSVRWRHETGRNVFGPVIVDDVAVLVTKPRNYTKNFGCVRILA</sequence>
<protein>
    <submittedName>
        <fullName evidence="2">PQQ-binding-like beta-propeller repeat protein</fullName>
    </submittedName>
</protein>
<evidence type="ECO:0000259" key="1">
    <source>
        <dbReference type="Pfam" id="PF13360"/>
    </source>
</evidence>
<dbReference type="Gene3D" id="2.130.10.10">
    <property type="entry name" value="YVTN repeat-like/Quinoprotein amine dehydrogenase"/>
    <property type="match status" value="1"/>
</dbReference>
<dbReference type="PROSITE" id="PS51318">
    <property type="entry name" value="TAT"/>
    <property type="match status" value="1"/>
</dbReference>
<gene>
    <name evidence="2" type="ORF">EGD98_04555</name>
</gene>
<dbReference type="InterPro" id="IPR011047">
    <property type="entry name" value="Quinoprotein_ADH-like_sf"/>
</dbReference>
<evidence type="ECO:0000313" key="2">
    <source>
        <dbReference type="EMBL" id="MBX0302941.1"/>
    </source>
</evidence>
<dbReference type="PANTHER" id="PTHR34512:SF30">
    <property type="entry name" value="OUTER MEMBRANE PROTEIN ASSEMBLY FACTOR BAMB"/>
    <property type="match status" value="1"/>
</dbReference>
<feature type="domain" description="Pyrrolo-quinoline quinone repeat" evidence="1">
    <location>
        <begin position="153"/>
        <end position="273"/>
    </location>
</feature>
<dbReference type="Gene3D" id="2.40.10.480">
    <property type="match status" value="1"/>
</dbReference>
<evidence type="ECO:0000313" key="3">
    <source>
        <dbReference type="Proteomes" id="UP000783863"/>
    </source>
</evidence>
<dbReference type="InterPro" id="IPR002372">
    <property type="entry name" value="PQQ_rpt_dom"/>
</dbReference>
<proteinExistence type="predicted"/>
<dbReference type="SUPFAM" id="SSF50998">
    <property type="entry name" value="Quinoprotein alcohol dehydrogenase-like"/>
    <property type="match status" value="2"/>
</dbReference>
<feature type="domain" description="Pyrrolo-quinoline quinone repeat" evidence="1">
    <location>
        <begin position="283"/>
        <end position="393"/>
    </location>
</feature>
<reference evidence="2" key="1">
    <citation type="submission" date="2021-06" db="EMBL/GenBank/DDBJ databases">
        <title>Halomicroarcula sp. F24A a new haloarchaeum isolated from saline soil.</title>
        <authorList>
            <person name="Duran-Viseras A."/>
            <person name="Sanchez-Porro C."/>
            <person name="Ventosa A."/>
        </authorList>
    </citation>
    <scope>NUCLEOTIDE SEQUENCE</scope>
    <source>
        <strain evidence="2">F24A</strain>
    </source>
</reference>